<dbReference type="Proteomes" id="UP000009256">
    <property type="component" value="Chromosome"/>
</dbReference>
<dbReference type="PANTHER" id="PTHR33408">
    <property type="entry name" value="TRANSPOSASE"/>
    <property type="match status" value="1"/>
</dbReference>
<sequence length="82" mass="9598">MARKHDKVVFKNYNPYQYLMPIDPEAFIPQNHLVRVIDKIIDKIDISTVMEKYKGGGTSSYHPLMLLKVLIYAYIQEAVQKQ</sequence>
<dbReference type="STRING" id="632335.Calkr_0565"/>
<dbReference type="PANTHER" id="PTHR33408:SF2">
    <property type="entry name" value="TRANSPOSASE DDE DOMAIN-CONTAINING PROTEIN"/>
    <property type="match status" value="1"/>
</dbReference>
<accession>E4S9W9</accession>
<dbReference type="AlphaFoldDB" id="E4S9W9"/>
<dbReference type="eggNOG" id="COG3666">
    <property type="taxonomic scope" value="Bacteria"/>
</dbReference>
<name>E4S9W9_CALA7</name>
<reference key="1">
    <citation type="submission" date="2010-11" db="EMBL/GenBank/DDBJ databases">
        <title>Complete sequence of chromosome of Caldicellulosiruptor kristjanssonii 177R1B.</title>
        <authorList>
            <consortium name="US DOE Joint Genome Institute"/>
            <person name="Lucas S."/>
            <person name="Copeland A."/>
            <person name="Lapidus A."/>
            <person name="Cheng J.-F."/>
            <person name="Bruce D."/>
            <person name="Goodwin L."/>
            <person name="Pitluck S."/>
            <person name="Davenport K."/>
            <person name="Detter J.C."/>
            <person name="Han C."/>
            <person name="Tapia R."/>
            <person name="Land M."/>
            <person name="Hauser L."/>
            <person name="Jeffries C."/>
            <person name="Kyrpides N."/>
            <person name="Ivanova N."/>
            <person name="Mikhailova N."/>
            <person name="Blumer-Schuette S.E."/>
            <person name="Kelly R.M."/>
            <person name="Woyke T."/>
        </authorList>
    </citation>
    <scope>NUCLEOTIDE SEQUENCE</scope>
    <source>
        <strain>177R1B</strain>
    </source>
</reference>
<proteinExistence type="predicted"/>
<dbReference type="EMBL" id="CP002326">
    <property type="protein sequence ID" value="ADQ40110.1"/>
    <property type="molecule type" value="Genomic_DNA"/>
</dbReference>
<dbReference type="Pfam" id="PF05598">
    <property type="entry name" value="DUF772"/>
    <property type="match status" value="1"/>
</dbReference>
<dbReference type="HOGENOM" id="CLU_021293_9_4_9"/>
<evidence type="ECO:0000313" key="3">
    <source>
        <dbReference type="Proteomes" id="UP000009256"/>
    </source>
</evidence>
<evidence type="ECO:0000259" key="1">
    <source>
        <dbReference type="Pfam" id="PF05598"/>
    </source>
</evidence>
<reference evidence="2 3" key="2">
    <citation type="journal article" date="2011" name="J. Bacteriol.">
        <title>Complete genome sequences for the anaerobic, extremely thermophilic plant biomass-degrading bacteria Caldicellulosiruptor hydrothermalis, Caldicellulosiruptor kristjanssonii, Caldicellulosiruptor kronotskyensis, Caldicellulosiruptor owensenis, and Caldicellulosiruptor lactoaceticus.</title>
        <authorList>
            <person name="Blumer-Schuette S.E."/>
            <person name="Ozdemir I."/>
            <person name="Mistry D."/>
            <person name="Lucas S."/>
            <person name="Lapidus A."/>
            <person name="Cheng J.F."/>
            <person name="Goodwin L.A."/>
            <person name="Pitluck S."/>
            <person name="Land M.L."/>
            <person name="Hauser L.J."/>
            <person name="Woyke T."/>
            <person name="Mikhailova N."/>
            <person name="Pati A."/>
            <person name="Kyrpides N.C."/>
            <person name="Ivanova N."/>
            <person name="Detter J.C."/>
            <person name="Walston-Davenport K."/>
            <person name="Han S."/>
            <person name="Adams M.W."/>
            <person name="Kelly R.M."/>
        </authorList>
    </citation>
    <scope>NUCLEOTIDE SEQUENCE [LARGE SCALE GENOMIC DNA]</scope>
    <source>
        <strain evidence="3">ATCC 700853 / DSM 12137 / I77R1B</strain>
    </source>
</reference>
<evidence type="ECO:0000313" key="2">
    <source>
        <dbReference type="EMBL" id="ADQ40110.1"/>
    </source>
</evidence>
<gene>
    <name evidence="2" type="ordered locus">Calkr_0565</name>
</gene>
<keyword evidence="3" id="KW-1185">Reference proteome</keyword>
<protein>
    <submittedName>
        <fullName evidence="2">Transposase IS4 family protein</fullName>
    </submittedName>
</protein>
<dbReference type="InterPro" id="IPR008490">
    <property type="entry name" value="Transposase_InsH_N"/>
</dbReference>
<organism evidence="2 3">
    <name type="scientific">Caldicellulosiruptor acetigenus (strain ATCC 700853 / DSM 12137 / I77R1B)</name>
    <name type="common">Caldicellulosiruptor kristjanssonii</name>
    <dbReference type="NCBI Taxonomy" id="632335"/>
    <lineage>
        <taxon>Bacteria</taxon>
        <taxon>Bacillati</taxon>
        <taxon>Bacillota</taxon>
        <taxon>Bacillota incertae sedis</taxon>
        <taxon>Caldicellulosiruptorales</taxon>
        <taxon>Caldicellulosiruptoraceae</taxon>
        <taxon>Caldicellulosiruptor</taxon>
    </lineage>
</organism>
<feature type="domain" description="Transposase InsH N-terminal" evidence="1">
    <location>
        <begin position="25"/>
        <end position="77"/>
    </location>
</feature>
<dbReference type="KEGG" id="cki:Calkr_0565"/>